<sequence>MAKQQQRKAETHKALLTASSRAFRSEGYSGVGVDAIAKAAGATSGAFYAHLGSKDGAFHAALELGLDEVIETVPSYQAQYGAGWVAAFARYYLGAAHRRDRACGCAMTAMSPDVARASAETRAVYDRKMRQIAELIADGLPGDSPGDRLSRAWAFLSVLIGALTTARALSEEGLAEAVTAAALPVALAAARGG</sequence>
<gene>
    <name evidence="6" type="ORF">M0H32_15100</name>
</gene>
<dbReference type="PROSITE" id="PS50977">
    <property type="entry name" value="HTH_TETR_2"/>
    <property type="match status" value="1"/>
</dbReference>
<reference evidence="6" key="1">
    <citation type="submission" date="2022-04" db="EMBL/GenBank/DDBJ databases">
        <title>Roseibium sp. CAU 1639 isolated from mud.</title>
        <authorList>
            <person name="Kim W."/>
        </authorList>
    </citation>
    <scope>NUCLEOTIDE SEQUENCE</scope>
    <source>
        <strain evidence="6">CAU 1639</strain>
    </source>
</reference>
<keyword evidence="2 4" id="KW-0238">DNA-binding</keyword>
<dbReference type="Gene3D" id="1.10.357.10">
    <property type="entry name" value="Tetracycline Repressor, domain 2"/>
    <property type="match status" value="1"/>
</dbReference>
<dbReference type="Gene3D" id="1.10.10.60">
    <property type="entry name" value="Homeodomain-like"/>
    <property type="match status" value="1"/>
</dbReference>
<organism evidence="6 7">
    <name type="scientific">Roseibium sediminicola</name>
    <dbReference type="NCBI Taxonomy" id="2933272"/>
    <lineage>
        <taxon>Bacteria</taxon>
        <taxon>Pseudomonadati</taxon>
        <taxon>Pseudomonadota</taxon>
        <taxon>Alphaproteobacteria</taxon>
        <taxon>Hyphomicrobiales</taxon>
        <taxon>Stappiaceae</taxon>
        <taxon>Roseibium</taxon>
    </lineage>
</organism>
<comment type="caution">
    <text evidence="6">The sequence shown here is derived from an EMBL/GenBank/DDBJ whole genome shotgun (WGS) entry which is preliminary data.</text>
</comment>
<evidence type="ECO:0000256" key="3">
    <source>
        <dbReference type="ARBA" id="ARBA00023163"/>
    </source>
</evidence>
<dbReference type="SUPFAM" id="SSF46689">
    <property type="entry name" value="Homeodomain-like"/>
    <property type="match status" value="1"/>
</dbReference>
<dbReference type="EMBL" id="JALNMJ010000010">
    <property type="protein sequence ID" value="MCK7613500.1"/>
    <property type="molecule type" value="Genomic_DNA"/>
</dbReference>
<dbReference type="InterPro" id="IPR009057">
    <property type="entry name" value="Homeodomain-like_sf"/>
</dbReference>
<dbReference type="RefSeq" id="WP_248155438.1">
    <property type="nucleotide sequence ID" value="NZ_JALNMJ010000010.1"/>
</dbReference>
<evidence type="ECO:0000313" key="6">
    <source>
        <dbReference type="EMBL" id="MCK7613500.1"/>
    </source>
</evidence>
<dbReference type="InterPro" id="IPR036271">
    <property type="entry name" value="Tet_transcr_reg_TetR-rel_C_sf"/>
</dbReference>
<protein>
    <submittedName>
        <fullName evidence="6">TetR/AcrR family transcriptional regulator</fullName>
    </submittedName>
</protein>
<proteinExistence type="predicted"/>
<dbReference type="SUPFAM" id="SSF48498">
    <property type="entry name" value="Tetracyclin repressor-like, C-terminal domain"/>
    <property type="match status" value="1"/>
</dbReference>
<accession>A0ABT0GWA6</accession>
<keyword evidence="1" id="KW-0805">Transcription regulation</keyword>
<evidence type="ECO:0000256" key="4">
    <source>
        <dbReference type="PROSITE-ProRule" id="PRU00335"/>
    </source>
</evidence>
<dbReference type="InterPro" id="IPR001647">
    <property type="entry name" value="HTH_TetR"/>
</dbReference>
<dbReference type="Pfam" id="PF00440">
    <property type="entry name" value="TetR_N"/>
    <property type="match status" value="1"/>
</dbReference>
<evidence type="ECO:0000259" key="5">
    <source>
        <dbReference type="PROSITE" id="PS50977"/>
    </source>
</evidence>
<keyword evidence="3" id="KW-0804">Transcription</keyword>
<evidence type="ECO:0000313" key="7">
    <source>
        <dbReference type="Proteomes" id="UP001431221"/>
    </source>
</evidence>
<evidence type="ECO:0000256" key="2">
    <source>
        <dbReference type="ARBA" id="ARBA00023125"/>
    </source>
</evidence>
<dbReference type="PANTHER" id="PTHR47506:SF7">
    <property type="entry name" value="TRANSCRIPTIONAL REGULATORY PROTEIN"/>
    <property type="match status" value="1"/>
</dbReference>
<keyword evidence="7" id="KW-1185">Reference proteome</keyword>
<feature type="domain" description="HTH tetR-type" evidence="5">
    <location>
        <begin position="9"/>
        <end position="69"/>
    </location>
</feature>
<dbReference type="PRINTS" id="PR00455">
    <property type="entry name" value="HTHTETR"/>
</dbReference>
<name>A0ABT0GWA6_9HYPH</name>
<evidence type="ECO:0000256" key="1">
    <source>
        <dbReference type="ARBA" id="ARBA00023015"/>
    </source>
</evidence>
<dbReference type="Proteomes" id="UP001431221">
    <property type="component" value="Unassembled WGS sequence"/>
</dbReference>
<dbReference type="PANTHER" id="PTHR47506">
    <property type="entry name" value="TRANSCRIPTIONAL REGULATORY PROTEIN"/>
    <property type="match status" value="1"/>
</dbReference>
<feature type="DNA-binding region" description="H-T-H motif" evidence="4">
    <location>
        <begin position="32"/>
        <end position="51"/>
    </location>
</feature>